<organism evidence="3 4">
    <name type="scientific">Stentor coeruleus</name>
    <dbReference type="NCBI Taxonomy" id="5963"/>
    <lineage>
        <taxon>Eukaryota</taxon>
        <taxon>Sar</taxon>
        <taxon>Alveolata</taxon>
        <taxon>Ciliophora</taxon>
        <taxon>Postciliodesmatophora</taxon>
        <taxon>Heterotrichea</taxon>
        <taxon>Heterotrichida</taxon>
        <taxon>Stentoridae</taxon>
        <taxon>Stentor</taxon>
    </lineage>
</organism>
<evidence type="ECO:0000256" key="1">
    <source>
        <dbReference type="SAM" id="Phobius"/>
    </source>
</evidence>
<dbReference type="PANTHER" id="PTHR22775:SF3">
    <property type="entry name" value="SORTING NEXIN-13"/>
    <property type="match status" value="1"/>
</dbReference>
<keyword evidence="1" id="KW-0812">Transmembrane</keyword>
<gene>
    <name evidence="3" type="ORF">SteCoe_704</name>
</gene>
<name>A0A1R2D3M0_9CILI</name>
<keyword evidence="1" id="KW-1133">Transmembrane helix</keyword>
<feature type="transmembrane region" description="Helical" evidence="1">
    <location>
        <begin position="137"/>
        <end position="159"/>
    </location>
</feature>
<feature type="transmembrane region" description="Helical" evidence="1">
    <location>
        <begin position="6"/>
        <end position="23"/>
    </location>
</feature>
<keyword evidence="1" id="KW-0472">Membrane</keyword>
<dbReference type="EMBL" id="MPUH01000007">
    <property type="protein sequence ID" value="OMJ95810.1"/>
    <property type="molecule type" value="Genomic_DNA"/>
</dbReference>
<evidence type="ECO:0000313" key="3">
    <source>
        <dbReference type="EMBL" id="OMJ95810.1"/>
    </source>
</evidence>
<dbReference type="GO" id="GO:0035091">
    <property type="term" value="F:phosphatidylinositol binding"/>
    <property type="evidence" value="ECO:0007669"/>
    <property type="project" value="InterPro"/>
</dbReference>
<evidence type="ECO:0000259" key="2">
    <source>
        <dbReference type="PROSITE" id="PS50195"/>
    </source>
</evidence>
<accession>A0A1R2D3M0</accession>
<dbReference type="InterPro" id="IPR036871">
    <property type="entry name" value="PX_dom_sf"/>
</dbReference>
<dbReference type="Pfam" id="PF00787">
    <property type="entry name" value="PX"/>
    <property type="match status" value="2"/>
</dbReference>
<keyword evidence="4" id="KW-1185">Reference proteome</keyword>
<dbReference type="OrthoDB" id="290967at2759"/>
<dbReference type="PROSITE" id="PS50195">
    <property type="entry name" value="PX"/>
    <property type="match status" value="1"/>
</dbReference>
<feature type="transmembrane region" description="Helical" evidence="1">
    <location>
        <begin position="71"/>
        <end position="96"/>
    </location>
</feature>
<dbReference type="PANTHER" id="PTHR22775">
    <property type="entry name" value="SORTING NEXIN"/>
    <property type="match status" value="1"/>
</dbReference>
<dbReference type="SUPFAM" id="SSF64268">
    <property type="entry name" value="PX domain"/>
    <property type="match status" value="3"/>
</dbReference>
<dbReference type="Proteomes" id="UP000187209">
    <property type="component" value="Unassembled WGS sequence"/>
</dbReference>
<feature type="domain" description="PX" evidence="2">
    <location>
        <begin position="354"/>
        <end position="468"/>
    </location>
</feature>
<evidence type="ECO:0000313" key="4">
    <source>
        <dbReference type="Proteomes" id="UP000187209"/>
    </source>
</evidence>
<dbReference type="AlphaFoldDB" id="A0A1R2D3M0"/>
<dbReference type="InterPro" id="IPR001683">
    <property type="entry name" value="PX_dom"/>
</dbReference>
<protein>
    <recommendedName>
        <fullName evidence="2">PX domain-containing protein</fullName>
    </recommendedName>
</protein>
<comment type="caution">
    <text evidence="3">The sequence shown here is derived from an EMBL/GenBank/DDBJ whole genome shotgun (WGS) entry which is preliminary data.</text>
</comment>
<dbReference type="CDD" id="cd06093">
    <property type="entry name" value="PX_domain"/>
    <property type="match status" value="3"/>
</dbReference>
<reference evidence="3 4" key="1">
    <citation type="submission" date="2016-11" db="EMBL/GenBank/DDBJ databases">
        <title>The macronuclear genome of Stentor coeruleus: a giant cell with tiny introns.</title>
        <authorList>
            <person name="Slabodnick M."/>
            <person name="Ruby J.G."/>
            <person name="Reiff S.B."/>
            <person name="Swart E.C."/>
            <person name="Gosai S."/>
            <person name="Prabakaran S."/>
            <person name="Witkowska E."/>
            <person name="Larue G.E."/>
            <person name="Fisher S."/>
            <person name="Freeman R.M."/>
            <person name="Gunawardena J."/>
            <person name="Chu W."/>
            <person name="Stover N.A."/>
            <person name="Gregory B.D."/>
            <person name="Nowacki M."/>
            <person name="Derisi J."/>
            <person name="Roy S.W."/>
            <person name="Marshall W.F."/>
            <person name="Sood P."/>
        </authorList>
    </citation>
    <scope>NUCLEOTIDE SEQUENCE [LARGE SCALE GENOMIC DNA]</scope>
    <source>
        <strain evidence="3">WM001</strain>
    </source>
</reference>
<dbReference type="Gene3D" id="3.30.1520.10">
    <property type="entry name" value="Phox-like domain"/>
    <property type="match status" value="3"/>
</dbReference>
<dbReference type="SMART" id="SM00312">
    <property type="entry name" value="PX"/>
    <property type="match status" value="2"/>
</dbReference>
<sequence>MNENIILYAIFDLIPAWYSLYSLNRIRRHWRDGKEHIPRIFPKVLILKFLIALAISLFTIVQTISIMSQSLVVKIFFITFSVSWIISSIMLIFEFTQKLVMRWAGHRGFWILSFIEWSLLTFLNLEYHMTSFMKDIFIPRITLFCICTGLNFVLAIFAITKPNEFHVSPTRIDKPLMRSTRNSIVIIQSFFDKFSIKIRDYKIKNTEFASVIVYNTCVEIEGVVHVVKKTYKDFQQLDNLIKMIFPEKNFPRIEIPVLPNFFLGRMTTEEKMDQMNLYLAKICCVDFFNEDTLDFFEIEGFNREKILKLRNDVMEAADVLKFVDSGETGFIDLSLINHEQAGRSFAEYLSTKTIRSLKFVEVKVTLNIENDDRVSYSILSQCSLGERQIKKSFKDFLNLHKDLKKKISLEILPKLPKKSYFKLVSKMDLKALEIKKKKLEKYLIYLLNDPAFHAFELFEFIGYTKNLKELWSFKGVTYEIVPPIEWETDISEMESILFIITVKKIISENHSYTWQTKRTYKSFEYLNKLLIKRLQSPYLKDFYKYLNIEIPVSWPIIPENTIGLNSSLEKVCSDLENFMDKILKTPLIEEAYALTTFLNDI</sequence>
<feature type="transmembrane region" description="Helical" evidence="1">
    <location>
        <begin position="44"/>
        <end position="65"/>
    </location>
</feature>
<proteinExistence type="predicted"/>